<protein>
    <submittedName>
        <fullName evidence="1">Uncharacterized protein</fullName>
    </submittedName>
</protein>
<dbReference type="PANTHER" id="PTHR28254">
    <property type="entry name" value="CYTOCHROME B-C1 COMPLEX SUBUNIT 10"/>
    <property type="match status" value="1"/>
</dbReference>
<dbReference type="AlphaFoldDB" id="A0A1E4RR94"/>
<dbReference type="GO" id="GO:0005743">
    <property type="term" value="C:mitochondrial inner membrane"/>
    <property type="evidence" value="ECO:0007669"/>
    <property type="project" value="EnsemblFungi"/>
</dbReference>
<dbReference type="PANTHER" id="PTHR28254:SF1">
    <property type="entry name" value="CYTOCHROME B-C1 COMPLEX SUBUNIT 10, MITOCHONDRIAL"/>
    <property type="match status" value="1"/>
</dbReference>
<dbReference type="GO" id="GO:0045275">
    <property type="term" value="C:respiratory chain complex III"/>
    <property type="evidence" value="ECO:0007669"/>
    <property type="project" value="EnsemblFungi"/>
</dbReference>
<dbReference type="InterPro" id="IPR019182">
    <property type="entry name" value="Cytochrome_b-c1_su10_fun"/>
</dbReference>
<reference evidence="2" key="1">
    <citation type="submission" date="2016-05" db="EMBL/GenBank/DDBJ databases">
        <title>Comparative genomics of biotechnologically important yeasts.</title>
        <authorList>
            <consortium name="DOE Joint Genome Institute"/>
            <person name="Riley R."/>
            <person name="Haridas S."/>
            <person name="Wolfe K.H."/>
            <person name="Lopes M.R."/>
            <person name="Hittinger C.T."/>
            <person name="Goker M."/>
            <person name="Salamov A."/>
            <person name="Wisecaver J."/>
            <person name="Long T.M."/>
            <person name="Aerts A.L."/>
            <person name="Barry K."/>
            <person name="Choi C."/>
            <person name="Clum A."/>
            <person name="Coughlan A.Y."/>
            <person name="Deshpande S."/>
            <person name="Douglass A.P."/>
            <person name="Hanson S.J."/>
            <person name="Klenk H.-P."/>
            <person name="Labutti K."/>
            <person name="Lapidus A."/>
            <person name="Lindquist E."/>
            <person name="Lipzen A."/>
            <person name="Meier-Kolthoff J.P."/>
            <person name="Ohm R.A."/>
            <person name="Otillar R.P."/>
            <person name="Pangilinan J."/>
            <person name="Peng Y."/>
            <person name="Rokas A."/>
            <person name="Rosa C.A."/>
            <person name="Scheuner C."/>
            <person name="Sibirny A.A."/>
            <person name="Slot J.C."/>
            <person name="Stielow J.B."/>
            <person name="Sun H."/>
            <person name="Kurtzman C.P."/>
            <person name="Blackwell M."/>
            <person name="Grigoriev I.V."/>
            <person name="Jeffries T.W."/>
        </authorList>
    </citation>
    <scope>NUCLEOTIDE SEQUENCE [LARGE SCALE GENOMIC DNA]</scope>
    <source>
        <strain evidence="2">NRRL Y-1933</strain>
    </source>
</reference>
<keyword evidence="2" id="KW-1185">Reference proteome</keyword>
<gene>
    <name evidence="1" type="ORF">HYPBUDRAFT_174420</name>
</gene>
<dbReference type="RefSeq" id="XP_020078870.1">
    <property type="nucleotide sequence ID" value="XM_020222865.1"/>
</dbReference>
<dbReference type="OrthoDB" id="2391627at2759"/>
<accession>A0A1E4RR94</accession>
<evidence type="ECO:0000313" key="2">
    <source>
        <dbReference type="Proteomes" id="UP000095085"/>
    </source>
</evidence>
<evidence type="ECO:0000313" key="1">
    <source>
        <dbReference type="EMBL" id="ODV69803.1"/>
    </source>
</evidence>
<sequence length="78" mass="8470">MVSYVKGPAYKTVKSVAGLNIPLLKSYVPNLALWGGAVAGGIATFTEGIPLFQNTFYSKIPVFGEHWVYNPDPEDIPI</sequence>
<dbReference type="EMBL" id="KV454538">
    <property type="protein sequence ID" value="ODV69803.1"/>
    <property type="molecule type" value="Genomic_DNA"/>
</dbReference>
<name>A0A1E4RR94_9ASCO</name>
<dbReference type="GeneID" id="30997414"/>
<organism evidence="1 2">
    <name type="scientific">Hyphopichia burtonii NRRL Y-1933</name>
    <dbReference type="NCBI Taxonomy" id="984485"/>
    <lineage>
        <taxon>Eukaryota</taxon>
        <taxon>Fungi</taxon>
        <taxon>Dikarya</taxon>
        <taxon>Ascomycota</taxon>
        <taxon>Saccharomycotina</taxon>
        <taxon>Pichiomycetes</taxon>
        <taxon>Debaryomycetaceae</taxon>
        <taxon>Hyphopichia</taxon>
    </lineage>
</organism>
<proteinExistence type="predicted"/>
<dbReference type="GO" id="GO:0008121">
    <property type="term" value="F:quinol-cytochrome-c reductase activity"/>
    <property type="evidence" value="ECO:0007669"/>
    <property type="project" value="EnsemblFungi"/>
</dbReference>
<dbReference type="Pfam" id="PF09796">
    <property type="entry name" value="QCR10"/>
    <property type="match status" value="1"/>
</dbReference>
<dbReference type="STRING" id="984485.A0A1E4RR94"/>
<dbReference type="GO" id="GO:0006122">
    <property type="term" value="P:mitochondrial electron transport, ubiquinol to cytochrome c"/>
    <property type="evidence" value="ECO:0007669"/>
    <property type="project" value="EnsemblFungi"/>
</dbReference>
<dbReference type="Proteomes" id="UP000095085">
    <property type="component" value="Unassembled WGS sequence"/>
</dbReference>